<evidence type="ECO:0000256" key="1">
    <source>
        <dbReference type="SAM" id="Phobius"/>
    </source>
</evidence>
<sequence length="180" mass="20462">MIIDLHLEILVLIFIIIVAIDLIVSTLRKKIKFEKEILKCMLILYLLLLVKVVILPIWIQVPYMSNVSINQMVQLIPFNTIMENIADGQYIQLVGNFVLLMPLIIGVALLKEENILNRQLFVLGVSASLVLELIQLGTNIITKTNVHIFDVDDIILNIMGVIIAIILSPIVIKMWNRLVK</sequence>
<feature type="transmembrane region" description="Helical" evidence="1">
    <location>
        <begin position="90"/>
        <end position="110"/>
    </location>
</feature>
<reference evidence="3" key="1">
    <citation type="submission" date="2020-10" db="EMBL/GenBank/DDBJ databases">
        <authorList>
            <person name="Gilroy R."/>
        </authorList>
    </citation>
    <scope>NUCLEOTIDE SEQUENCE</scope>
    <source>
        <strain evidence="3">ChiW13-3771</strain>
    </source>
</reference>
<protein>
    <submittedName>
        <fullName evidence="3">VanZ family protein</fullName>
    </submittedName>
</protein>
<dbReference type="Pfam" id="PF04892">
    <property type="entry name" value="VanZ"/>
    <property type="match status" value="1"/>
</dbReference>
<feature type="transmembrane region" description="Helical" evidence="1">
    <location>
        <begin position="154"/>
        <end position="172"/>
    </location>
</feature>
<evidence type="ECO:0000313" key="4">
    <source>
        <dbReference type="Proteomes" id="UP000824201"/>
    </source>
</evidence>
<accession>A0A9D1EDS3</accession>
<feature type="transmembrane region" description="Helical" evidence="1">
    <location>
        <begin position="122"/>
        <end position="142"/>
    </location>
</feature>
<dbReference type="EMBL" id="DVHN01000062">
    <property type="protein sequence ID" value="HIR88419.1"/>
    <property type="molecule type" value="Genomic_DNA"/>
</dbReference>
<dbReference type="PANTHER" id="PTHR36834:SF1">
    <property type="entry name" value="INTEGRAL MEMBRANE PROTEIN"/>
    <property type="match status" value="1"/>
</dbReference>
<proteinExistence type="predicted"/>
<feature type="domain" description="VanZ-like" evidence="2">
    <location>
        <begin position="43"/>
        <end position="170"/>
    </location>
</feature>
<keyword evidence="1" id="KW-0472">Membrane</keyword>
<dbReference type="AlphaFoldDB" id="A0A9D1EDS3"/>
<organism evidence="3 4">
    <name type="scientific">Candidatus Fimimorpha faecalis</name>
    <dbReference type="NCBI Taxonomy" id="2840824"/>
    <lineage>
        <taxon>Bacteria</taxon>
        <taxon>Bacillati</taxon>
        <taxon>Bacillota</taxon>
        <taxon>Clostridia</taxon>
        <taxon>Eubacteriales</taxon>
        <taxon>Candidatus Fimimorpha</taxon>
    </lineage>
</organism>
<keyword evidence="1" id="KW-1133">Transmembrane helix</keyword>
<name>A0A9D1EDS3_9FIRM</name>
<dbReference type="InterPro" id="IPR053150">
    <property type="entry name" value="Teicoplanin_resist-assoc"/>
</dbReference>
<reference evidence="3" key="2">
    <citation type="journal article" date="2021" name="PeerJ">
        <title>Extensive microbial diversity within the chicken gut microbiome revealed by metagenomics and culture.</title>
        <authorList>
            <person name="Gilroy R."/>
            <person name="Ravi A."/>
            <person name="Getino M."/>
            <person name="Pursley I."/>
            <person name="Horton D.L."/>
            <person name="Alikhan N.F."/>
            <person name="Baker D."/>
            <person name="Gharbi K."/>
            <person name="Hall N."/>
            <person name="Watson M."/>
            <person name="Adriaenssens E.M."/>
            <person name="Foster-Nyarko E."/>
            <person name="Jarju S."/>
            <person name="Secka A."/>
            <person name="Antonio M."/>
            <person name="Oren A."/>
            <person name="Chaudhuri R.R."/>
            <person name="La Ragione R."/>
            <person name="Hildebrand F."/>
            <person name="Pallen M.J."/>
        </authorList>
    </citation>
    <scope>NUCLEOTIDE SEQUENCE</scope>
    <source>
        <strain evidence="3">ChiW13-3771</strain>
    </source>
</reference>
<keyword evidence="1" id="KW-0812">Transmembrane</keyword>
<evidence type="ECO:0000259" key="2">
    <source>
        <dbReference type="Pfam" id="PF04892"/>
    </source>
</evidence>
<comment type="caution">
    <text evidence="3">The sequence shown here is derived from an EMBL/GenBank/DDBJ whole genome shotgun (WGS) entry which is preliminary data.</text>
</comment>
<feature type="transmembrane region" description="Helical" evidence="1">
    <location>
        <begin position="37"/>
        <end position="59"/>
    </location>
</feature>
<dbReference type="InterPro" id="IPR006976">
    <property type="entry name" value="VanZ-like"/>
</dbReference>
<gene>
    <name evidence="3" type="ORF">IAC96_05655</name>
</gene>
<dbReference type="Proteomes" id="UP000824201">
    <property type="component" value="Unassembled WGS sequence"/>
</dbReference>
<dbReference type="PANTHER" id="PTHR36834">
    <property type="entry name" value="MEMBRANE PROTEIN-RELATED"/>
    <property type="match status" value="1"/>
</dbReference>
<evidence type="ECO:0000313" key="3">
    <source>
        <dbReference type="EMBL" id="HIR88419.1"/>
    </source>
</evidence>
<feature type="transmembrane region" description="Helical" evidence="1">
    <location>
        <begin position="6"/>
        <end position="25"/>
    </location>
</feature>